<dbReference type="RefSeq" id="WP_052449691.1">
    <property type="nucleotide sequence ID" value="NZ_FCNV02000001.1"/>
</dbReference>
<organism evidence="7 8">
    <name type="scientific">Caballeronia concitans</name>
    <dbReference type="NCBI Taxonomy" id="1777133"/>
    <lineage>
        <taxon>Bacteria</taxon>
        <taxon>Pseudomonadati</taxon>
        <taxon>Pseudomonadota</taxon>
        <taxon>Betaproteobacteria</taxon>
        <taxon>Burkholderiales</taxon>
        <taxon>Burkholderiaceae</taxon>
        <taxon>Caballeronia</taxon>
    </lineage>
</organism>
<feature type="domain" description="NodB homology" evidence="6">
    <location>
        <begin position="185"/>
        <end position="370"/>
    </location>
</feature>
<evidence type="ECO:0000313" key="7">
    <source>
        <dbReference type="EMBL" id="SAL18136.1"/>
    </source>
</evidence>
<dbReference type="EMBL" id="FCNV02000001">
    <property type="protein sequence ID" value="SAL18136.1"/>
    <property type="molecule type" value="Genomic_DNA"/>
</dbReference>
<dbReference type="CDD" id="cd10917">
    <property type="entry name" value="CE4_NodB_like_6s_7s"/>
    <property type="match status" value="1"/>
</dbReference>
<name>A0A658QT81_9BURK</name>
<accession>A0A658QT81</accession>
<feature type="chain" id="PRO_5024993733" evidence="5">
    <location>
        <begin position="21"/>
        <end position="384"/>
    </location>
</feature>
<evidence type="ECO:0000256" key="2">
    <source>
        <dbReference type="ARBA" id="ARBA00022729"/>
    </source>
</evidence>
<reference evidence="7 8" key="1">
    <citation type="submission" date="2016-01" db="EMBL/GenBank/DDBJ databases">
        <authorList>
            <person name="Peeters C."/>
        </authorList>
    </citation>
    <scope>NUCLEOTIDE SEQUENCE [LARGE SCALE GENOMIC DNA]</scope>
    <source>
        <strain evidence="7">LMG 29315</strain>
    </source>
</reference>
<evidence type="ECO:0000313" key="8">
    <source>
        <dbReference type="Proteomes" id="UP000198263"/>
    </source>
</evidence>
<dbReference type="PANTHER" id="PTHR46471">
    <property type="entry name" value="CHITIN DEACETYLASE"/>
    <property type="match status" value="1"/>
</dbReference>
<dbReference type="GO" id="GO:0016798">
    <property type="term" value="F:hydrolase activity, acting on glycosyl bonds"/>
    <property type="evidence" value="ECO:0007669"/>
    <property type="project" value="UniProtKB-KW"/>
</dbReference>
<evidence type="ECO:0000259" key="6">
    <source>
        <dbReference type="PROSITE" id="PS51677"/>
    </source>
</evidence>
<dbReference type="Pfam" id="PF01522">
    <property type="entry name" value="Polysacc_deac_1"/>
    <property type="match status" value="1"/>
</dbReference>
<gene>
    <name evidence="7" type="primary">xynD</name>
    <name evidence="7" type="ORF">AWB72_01176</name>
</gene>
<keyword evidence="7" id="KW-0624">Polysaccharide degradation</keyword>
<dbReference type="GO" id="GO:0046872">
    <property type="term" value="F:metal ion binding"/>
    <property type="evidence" value="ECO:0007669"/>
    <property type="project" value="UniProtKB-KW"/>
</dbReference>
<protein>
    <submittedName>
        <fullName evidence="7">Bifunctional xylanase/deacetylase</fullName>
    </submittedName>
</protein>
<dbReference type="PROSITE" id="PS51257">
    <property type="entry name" value="PROKAR_LIPOPROTEIN"/>
    <property type="match status" value="1"/>
</dbReference>
<keyword evidence="7" id="KW-0326">Glycosidase</keyword>
<dbReference type="PANTHER" id="PTHR46471:SF2">
    <property type="entry name" value="CHITIN DEACETYLASE-RELATED"/>
    <property type="match status" value="1"/>
</dbReference>
<dbReference type="Gene3D" id="3.20.20.370">
    <property type="entry name" value="Glycoside hydrolase/deacetylase"/>
    <property type="match status" value="1"/>
</dbReference>
<keyword evidence="8" id="KW-1185">Reference proteome</keyword>
<evidence type="ECO:0000256" key="5">
    <source>
        <dbReference type="SAM" id="SignalP"/>
    </source>
</evidence>
<keyword evidence="7" id="KW-0858">Xylan degradation</keyword>
<evidence type="ECO:0000256" key="3">
    <source>
        <dbReference type="ARBA" id="ARBA00022801"/>
    </source>
</evidence>
<dbReference type="InterPro" id="IPR011330">
    <property type="entry name" value="Glyco_hydro/deAcase_b/a-brl"/>
</dbReference>
<dbReference type="GO" id="GO:0016810">
    <property type="term" value="F:hydrolase activity, acting on carbon-nitrogen (but not peptide) bonds"/>
    <property type="evidence" value="ECO:0007669"/>
    <property type="project" value="InterPro"/>
</dbReference>
<keyword evidence="2 5" id="KW-0732">Signal</keyword>
<dbReference type="AlphaFoldDB" id="A0A658QT81"/>
<feature type="signal peptide" evidence="5">
    <location>
        <begin position="1"/>
        <end position="20"/>
    </location>
</feature>
<dbReference type="SUPFAM" id="SSF88713">
    <property type="entry name" value="Glycoside hydrolase/deacetylase"/>
    <property type="match status" value="1"/>
</dbReference>
<dbReference type="PROSITE" id="PS51677">
    <property type="entry name" value="NODB"/>
    <property type="match status" value="1"/>
</dbReference>
<keyword evidence="1" id="KW-0479">Metal-binding</keyword>
<proteinExistence type="predicted"/>
<dbReference type="InterPro" id="IPR002509">
    <property type="entry name" value="NODB_dom"/>
</dbReference>
<dbReference type="OrthoDB" id="9816280at2"/>
<keyword evidence="4" id="KW-0119">Carbohydrate metabolism</keyword>
<evidence type="ECO:0000256" key="1">
    <source>
        <dbReference type="ARBA" id="ARBA00022723"/>
    </source>
</evidence>
<sequence>MLKKALITTLLAAAAACSQAAGPSAVAIGDRATWPAPFASGDDFDRASRAELLAFGKALADTERLSDSQLQARLKVKSFDHASVDRIRARYWQRLTANYIAASAHCGNDAAFCETVRDQAGFMRAARSFDTPENSAYQAWFSQASAFHATYVNELLRLAALFPRISSEIDTYSSREIDGSGLPDRTFLLTFDDGPSARDGSTDKLLQTLRASRLNGVFFTLGTQLQARLQQSGAPVTKDAYRGMCVGSHGWEHRSHSTWPAWQESVARSIGLVRANLPDSVVPLFRPPYGQRKADSGDFFASQGLHVALWNIDSQDWNEKVSADEVKQRVMTLMLLWRHGIVLFHDIHPKAQVAVPWLQQQLGGAGVQWMDCKRFVAANINNPY</sequence>
<dbReference type="Proteomes" id="UP000198263">
    <property type="component" value="Unassembled WGS sequence"/>
</dbReference>
<keyword evidence="3 7" id="KW-0378">Hydrolase</keyword>
<comment type="caution">
    <text evidence="7">The sequence shown here is derived from an EMBL/GenBank/DDBJ whole genome shotgun (WGS) entry which is preliminary data.</text>
</comment>
<evidence type="ECO:0000256" key="4">
    <source>
        <dbReference type="ARBA" id="ARBA00023277"/>
    </source>
</evidence>
<dbReference type="GO" id="GO:0045493">
    <property type="term" value="P:xylan catabolic process"/>
    <property type="evidence" value="ECO:0007669"/>
    <property type="project" value="UniProtKB-KW"/>
</dbReference>